<accession>A0ABQ8GCI9</accession>
<evidence type="ECO:0000313" key="2">
    <source>
        <dbReference type="EMBL" id="KAH7052062.1"/>
    </source>
</evidence>
<evidence type="ECO:0000256" key="1">
    <source>
        <dbReference type="SAM" id="Phobius"/>
    </source>
</evidence>
<proteinExistence type="predicted"/>
<feature type="transmembrane region" description="Helical" evidence="1">
    <location>
        <begin position="53"/>
        <end position="71"/>
    </location>
</feature>
<protein>
    <submittedName>
        <fullName evidence="2">Uncharacterized protein</fullName>
    </submittedName>
</protein>
<organism evidence="2 3">
    <name type="scientific">Macrophomina phaseolina</name>
    <dbReference type="NCBI Taxonomy" id="35725"/>
    <lineage>
        <taxon>Eukaryota</taxon>
        <taxon>Fungi</taxon>
        <taxon>Dikarya</taxon>
        <taxon>Ascomycota</taxon>
        <taxon>Pezizomycotina</taxon>
        <taxon>Dothideomycetes</taxon>
        <taxon>Dothideomycetes incertae sedis</taxon>
        <taxon>Botryosphaeriales</taxon>
        <taxon>Botryosphaeriaceae</taxon>
        <taxon>Macrophomina</taxon>
    </lineage>
</organism>
<gene>
    <name evidence="2" type="ORF">B0J12DRAFT_62219</name>
</gene>
<dbReference type="EMBL" id="JAGTJR010000011">
    <property type="protein sequence ID" value="KAH7052062.1"/>
    <property type="molecule type" value="Genomic_DNA"/>
</dbReference>
<keyword evidence="1" id="KW-1133">Transmembrane helix</keyword>
<comment type="caution">
    <text evidence="2">The sequence shown here is derived from an EMBL/GenBank/DDBJ whole genome shotgun (WGS) entry which is preliminary data.</text>
</comment>
<keyword evidence="1" id="KW-0812">Transmembrane</keyword>
<keyword evidence="3" id="KW-1185">Reference proteome</keyword>
<evidence type="ECO:0000313" key="3">
    <source>
        <dbReference type="Proteomes" id="UP000774617"/>
    </source>
</evidence>
<dbReference type="Proteomes" id="UP000774617">
    <property type="component" value="Unassembled WGS sequence"/>
</dbReference>
<keyword evidence="1" id="KW-0472">Membrane</keyword>
<sequence length="197" mass="22528">MHQYTSICYRGRPTASRKLDFGRFNWRRTKRSARFLDLGKAYRTSRRRHCRSTFLFLFSGLSSVLCDFNVFDLCFIITFLRHLLSLGLCAWPFTVFLGPPSMALPISNILRLLLFFSSLLAHRLAPLYFDDYQSDGVHPAGGGALVRSACQHMHGFLQGSSGHEDCANIIEGKDTWIGERLDMGHTLVHALRRRTWA</sequence>
<name>A0ABQ8GCI9_9PEZI</name>
<reference evidence="2 3" key="1">
    <citation type="journal article" date="2021" name="Nat. Commun.">
        <title>Genetic determinants of endophytism in the Arabidopsis root mycobiome.</title>
        <authorList>
            <person name="Mesny F."/>
            <person name="Miyauchi S."/>
            <person name="Thiergart T."/>
            <person name="Pickel B."/>
            <person name="Atanasova L."/>
            <person name="Karlsson M."/>
            <person name="Huettel B."/>
            <person name="Barry K.W."/>
            <person name="Haridas S."/>
            <person name="Chen C."/>
            <person name="Bauer D."/>
            <person name="Andreopoulos W."/>
            <person name="Pangilinan J."/>
            <person name="LaButti K."/>
            <person name="Riley R."/>
            <person name="Lipzen A."/>
            <person name="Clum A."/>
            <person name="Drula E."/>
            <person name="Henrissat B."/>
            <person name="Kohler A."/>
            <person name="Grigoriev I.V."/>
            <person name="Martin F.M."/>
            <person name="Hacquard S."/>
        </authorList>
    </citation>
    <scope>NUCLEOTIDE SEQUENCE [LARGE SCALE GENOMIC DNA]</scope>
    <source>
        <strain evidence="2 3">MPI-SDFR-AT-0080</strain>
    </source>
</reference>